<dbReference type="InterPro" id="IPR036852">
    <property type="entry name" value="Peptidase_S8/S53_dom_sf"/>
</dbReference>
<feature type="domain" description="Peptidase S8/S53" evidence="7">
    <location>
        <begin position="217"/>
        <end position="495"/>
    </location>
</feature>
<feature type="region of interest" description="Disordered" evidence="6">
    <location>
        <begin position="494"/>
        <end position="514"/>
    </location>
</feature>
<dbReference type="SUPFAM" id="SSF52743">
    <property type="entry name" value="Subtilisin-like"/>
    <property type="match status" value="1"/>
</dbReference>
<keyword evidence="9" id="KW-1185">Reference proteome</keyword>
<gene>
    <name evidence="8" type="ORF">JQ615_29200</name>
</gene>
<evidence type="ECO:0000256" key="5">
    <source>
        <dbReference type="PROSITE-ProRule" id="PRU01240"/>
    </source>
</evidence>
<dbReference type="EMBL" id="JAFCJH010000039">
    <property type="protein sequence ID" value="MBR0799459.1"/>
    <property type="molecule type" value="Genomic_DNA"/>
</dbReference>
<dbReference type="InterPro" id="IPR023827">
    <property type="entry name" value="Peptidase_S8_Asp-AS"/>
</dbReference>
<name>A0ABS5FRM6_9BRAD</name>
<dbReference type="PROSITE" id="PS51892">
    <property type="entry name" value="SUBTILASE"/>
    <property type="match status" value="1"/>
</dbReference>
<feature type="active site" description="Charge relay system" evidence="5">
    <location>
        <position position="261"/>
    </location>
</feature>
<dbReference type="PROSITE" id="PS00136">
    <property type="entry name" value="SUBTILASE_ASP"/>
    <property type="match status" value="1"/>
</dbReference>
<dbReference type="Pfam" id="PF00082">
    <property type="entry name" value="Peptidase_S8"/>
    <property type="match status" value="1"/>
</dbReference>
<dbReference type="PANTHER" id="PTHR43806">
    <property type="entry name" value="PEPTIDASE S8"/>
    <property type="match status" value="1"/>
</dbReference>
<feature type="active site" description="Charge relay system" evidence="5">
    <location>
        <position position="455"/>
    </location>
</feature>
<feature type="region of interest" description="Disordered" evidence="6">
    <location>
        <begin position="425"/>
        <end position="448"/>
    </location>
</feature>
<keyword evidence="3 5" id="KW-0378">Hydrolase</keyword>
<evidence type="ECO:0000259" key="7">
    <source>
        <dbReference type="Pfam" id="PF00082"/>
    </source>
</evidence>
<keyword evidence="4 5" id="KW-0720">Serine protease</keyword>
<dbReference type="Gene3D" id="3.40.50.200">
    <property type="entry name" value="Peptidase S8/S53 domain"/>
    <property type="match status" value="1"/>
</dbReference>
<feature type="region of interest" description="Disordered" evidence="6">
    <location>
        <begin position="1"/>
        <end position="21"/>
    </location>
</feature>
<feature type="region of interest" description="Disordered" evidence="6">
    <location>
        <begin position="155"/>
        <end position="185"/>
    </location>
</feature>
<evidence type="ECO:0000313" key="9">
    <source>
        <dbReference type="Proteomes" id="UP001315278"/>
    </source>
</evidence>
<feature type="compositionally biased region" description="Low complexity" evidence="6">
    <location>
        <begin position="157"/>
        <end position="182"/>
    </location>
</feature>
<sequence length="531" mass="55947">MYAFKRAPTSPRGDRSAPPSDELRLAVTFKRPGGHDGPTKFAPPLSLSTVGEFKPDPIAVDEALYHLGRLGFRLTRRGSYTASMRCDRALFEQTFSTQLSAVRLDPTIDYAFPSLYFPAQGAPWSMPPELGRLIDDAYIQWPHIYMGRRAKARGARPAKMAATPRSTARRAATLAGTAASRRPSLKPPEVNYFHLSIPDGVTRLLNVDKVHKAGTTGKGVRVVMVDTGFMHSHPYFVSKGYTTSVDLAPHAANDATDVNGHGTGESANLLAVAPGITFVGIKVDNDGNPNGGASMLEGFQQALLHDPQIISLSMGFDLRNPDGTQMSELPNNMAALEAEIQAAIARGIIVVFSAGNGHFSFPGMMPNVISAGGVFVDETGVMQASDYASAFQSKIYPGRAVPDFSGLVGMLPIASYIELPVPPGSAIDREQAAPDEGPGDGTAPDDGWAVFSGTSAAAPQLAGICALLLEKNPGLSPSDAKAILRRTARSVIRGAANPTSSDDNVGEPASTTDTGAAGAGLIDAFAAFQQL</sequence>
<dbReference type="PRINTS" id="PR00723">
    <property type="entry name" value="SUBTILISIN"/>
</dbReference>
<evidence type="ECO:0000256" key="2">
    <source>
        <dbReference type="ARBA" id="ARBA00022670"/>
    </source>
</evidence>
<reference evidence="9" key="1">
    <citation type="journal article" date="2021" name="ISME J.">
        <title>Evolutionary origin and ecological implication of a unique nif island in free-living Bradyrhizobium lineages.</title>
        <authorList>
            <person name="Tao J."/>
        </authorList>
    </citation>
    <scope>NUCLEOTIDE SEQUENCE [LARGE SCALE GENOMIC DNA]</scope>
    <source>
        <strain evidence="9">SZCCT0434</strain>
    </source>
</reference>
<protein>
    <submittedName>
        <fullName evidence="8">S8 family serine peptidase</fullName>
    </submittedName>
</protein>
<accession>A0ABS5FRM6</accession>
<dbReference type="InterPro" id="IPR050131">
    <property type="entry name" value="Peptidase_S8_subtilisin-like"/>
</dbReference>
<keyword evidence="2 5" id="KW-0645">Protease</keyword>
<evidence type="ECO:0000313" key="8">
    <source>
        <dbReference type="EMBL" id="MBR0799459.1"/>
    </source>
</evidence>
<dbReference type="Proteomes" id="UP001315278">
    <property type="component" value="Unassembled WGS sequence"/>
</dbReference>
<evidence type="ECO:0000256" key="1">
    <source>
        <dbReference type="ARBA" id="ARBA00011073"/>
    </source>
</evidence>
<proteinExistence type="inferred from homology"/>
<dbReference type="PANTHER" id="PTHR43806:SF11">
    <property type="entry name" value="CEREVISIN-RELATED"/>
    <property type="match status" value="1"/>
</dbReference>
<organism evidence="8 9">
    <name type="scientific">Bradyrhizobium jicamae</name>
    <dbReference type="NCBI Taxonomy" id="280332"/>
    <lineage>
        <taxon>Bacteria</taxon>
        <taxon>Pseudomonadati</taxon>
        <taxon>Pseudomonadota</taxon>
        <taxon>Alphaproteobacteria</taxon>
        <taxon>Hyphomicrobiales</taxon>
        <taxon>Nitrobacteraceae</taxon>
        <taxon>Bradyrhizobium</taxon>
    </lineage>
</organism>
<evidence type="ECO:0000256" key="6">
    <source>
        <dbReference type="SAM" id="MobiDB-lite"/>
    </source>
</evidence>
<dbReference type="InterPro" id="IPR000209">
    <property type="entry name" value="Peptidase_S8/S53_dom"/>
</dbReference>
<dbReference type="InterPro" id="IPR015500">
    <property type="entry name" value="Peptidase_S8_subtilisin-rel"/>
</dbReference>
<comment type="similarity">
    <text evidence="1 5">Belongs to the peptidase S8 family.</text>
</comment>
<comment type="caution">
    <text evidence="8">The sequence shown here is derived from an EMBL/GenBank/DDBJ whole genome shotgun (WGS) entry which is preliminary data.</text>
</comment>
<evidence type="ECO:0000256" key="3">
    <source>
        <dbReference type="ARBA" id="ARBA00022801"/>
    </source>
</evidence>
<feature type="active site" description="Charge relay system" evidence="5">
    <location>
        <position position="226"/>
    </location>
</feature>
<dbReference type="RefSeq" id="WP_212399277.1">
    <property type="nucleotide sequence ID" value="NZ_JAFCJH010000039.1"/>
</dbReference>
<evidence type="ECO:0000256" key="4">
    <source>
        <dbReference type="ARBA" id="ARBA00022825"/>
    </source>
</evidence>